<comment type="caution">
    <text evidence="3">The sequence shown here is derived from an EMBL/GenBank/DDBJ whole genome shotgun (WGS) entry which is preliminary data.</text>
</comment>
<evidence type="ECO:0000259" key="2">
    <source>
        <dbReference type="PROSITE" id="PS50022"/>
    </source>
</evidence>
<protein>
    <recommendedName>
        <fullName evidence="2">F5/8 type C domain-containing protein</fullName>
    </recommendedName>
</protein>
<evidence type="ECO:0000313" key="3">
    <source>
        <dbReference type="EMBL" id="KAH9360898.1"/>
    </source>
</evidence>
<evidence type="ECO:0000313" key="4">
    <source>
        <dbReference type="Proteomes" id="UP000821853"/>
    </source>
</evidence>
<feature type="region of interest" description="Disordered" evidence="1">
    <location>
        <begin position="130"/>
        <end position="155"/>
    </location>
</feature>
<feature type="domain" description="F5/8 type C" evidence="2">
    <location>
        <begin position="1"/>
        <end position="155"/>
    </location>
</feature>
<evidence type="ECO:0000256" key="1">
    <source>
        <dbReference type="SAM" id="MobiDB-lite"/>
    </source>
</evidence>
<reference evidence="3 4" key="1">
    <citation type="journal article" date="2020" name="Cell">
        <title>Large-Scale Comparative Analyses of Tick Genomes Elucidate Their Genetic Diversity and Vector Capacities.</title>
        <authorList>
            <consortium name="Tick Genome and Microbiome Consortium (TIGMIC)"/>
            <person name="Jia N."/>
            <person name="Wang J."/>
            <person name="Shi W."/>
            <person name="Du L."/>
            <person name="Sun Y."/>
            <person name="Zhan W."/>
            <person name="Jiang J.F."/>
            <person name="Wang Q."/>
            <person name="Zhang B."/>
            <person name="Ji P."/>
            <person name="Bell-Sakyi L."/>
            <person name="Cui X.M."/>
            <person name="Yuan T.T."/>
            <person name="Jiang B.G."/>
            <person name="Yang W.F."/>
            <person name="Lam T.T."/>
            <person name="Chang Q.C."/>
            <person name="Ding S.J."/>
            <person name="Wang X.J."/>
            <person name="Zhu J.G."/>
            <person name="Ruan X.D."/>
            <person name="Zhao L."/>
            <person name="Wei J.T."/>
            <person name="Ye R.Z."/>
            <person name="Que T.C."/>
            <person name="Du C.H."/>
            <person name="Zhou Y.H."/>
            <person name="Cheng J.X."/>
            <person name="Dai P.F."/>
            <person name="Guo W.B."/>
            <person name="Han X.H."/>
            <person name="Huang E.J."/>
            <person name="Li L.F."/>
            <person name="Wei W."/>
            <person name="Gao Y.C."/>
            <person name="Liu J.Z."/>
            <person name="Shao H.Z."/>
            <person name="Wang X."/>
            <person name="Wang C.C."/>
            <person name="Yang T.C."/>
            <person name="Huo Q.B."/>
            <person name="Li W."/>
            <person name="Chen H.Y."/>
            <person name="Chen S.E."/>
            <person name="Zhou L.G."/>
            <person name="Ni X.B."/>
            <person name="Tian J.H."/>
            <person name="Sheng Y."/>
            <person name="Liu T."/>
            <person name="Pan Y.S."/>
            <person name="Xia L.Y."/>
            <person name="Li J."/>
            <person name="Zhao F."/>
            <person name="Cao W.C."/>
        </authorList>
    </citation>
    <scope>NUCLEOTIDE SEQUENCE [LARGE SCALE GENOMIC DNA]</scope>
    <source>
        <strain evidence="3">HaeL-2018</strain>
    </source>
</reference>
<proteinExistence type="predicted"/>
<dbReference type="SUPFAM" id="SSF49785">
    <property type="entry name" value="Galactose-binding domain-like"/>
    <property type="match status" value="1"/>
</dbReference>
<dbReference type="OrthoDB" id="6071166at2759"/>
<dbReference type="Proteomes" id="UP000821853">
    <property type="component" value="Chromosome 1"/>
</dbReference>
<dbReference type="EMBL" id="JABSTR010000001">
    <property type="protein sequence ID" value="KAH9360898.1"/>
    <property type="molecule type" value="Genomic_DNA"/>
</dbReference>
<dbReference type="InterPro" id="IPR008979">
    <property type="entry name" value="Galactose-bd-like_sf"/>
</dbReference>
<dbReference type="Gene3D" id="2.60.120.260">
    <property type="entry name" value="Galactose-binding domain-like"/>
    <property type="match status" value="1"/>
</dbReference>
<dbReference type="AlphaFoldDB" id="A0A9J6FD73"/>
<dbReference type="PROSITE" id="PS50022">
    <property type="entry name" value="FA58C_3"/>
    <property type="match status" value="1"/>
</dbReference>
<dbReference type="InterPro" id="IPR000421">
    <property type="entry name" value="FA58C"/>
</dbReference>
<accession>A0A9J6FD73</accession>
<gene>
    <name evidence="3" type="ORF">HPB48_003603</name>
</gene>
<dbReference type="Pfam" id="PF00754">
    <property type="entry name" value="F5_F8_type_C"/>
    <property type="match status" value="1"/>
</dbReference>
<organism evidence="3 4">
    <name type="scientific">Haemaphysalis longicornis</name>
    <name type="common">Bush tick</name>
    <dbReference type="NCBI Taxonomy" id="44386"/>
    <lineage>
        <taxon>Eukaryota</taxon>
        <taxon>Metazoa</taxon>
        <taxon>Ecdysozoa</taxon>
        <taxon>Arthropoda</taxon>
        <taxon>Chelicerata</taxon>
        <taxon>Arachnida</taxon>
        <taxon>Acari</taxon>
        <taxon>Parasitiformes</taxon>
        <taxon>Ixodida</taxon>
        <taxon>Ixodoidea</taxon>
        <taxon>Ixodidae</taxon>
        <taxon>Haemaphysalinae</taxon>
        <taxon>Haemaphysalis</taxon>
    </lineage>
</organism>
<sequence length="155" mass="17453">MLLQPAGVFLRTLVSEVSSVQLVNRKHSSELLRELNGGAWCPAPQISPQTHEYLEVNLRTVHVLTSLATQGRFGNGQGREFAEEFMVEYWRPGLHKWLRYRNRTGHEVESGSRFSRATVARQYASLADTISQEVRRPDSSPRSSRSSLTLAARGS</sequence>
<name>A0A9J6FD73_HAELO</name>
<dbReference type="VEuPathDB" id="VectorBase:HLOH_056066"/>
<keyword evidence="4" id="KW-1185">Reference proteome</keyword>